<evidence type="ECO:0000313" key="2">
    <source>
        <dbReference type="EMBL" id="KDR71450.1"/>
    </source>
</evidence>
<feature type="compositionally biased region" description="Basic and acidic residues" evidence="1">
    <location>
        <begin position="41"/>
        <end position="50"/>
    </location>
</feature>
<feature type="region of interest" description="Disordered" evidence="1">
    <location>
        <begin position="21"/>
        <end position="76"/>
    </location>
</feature>
<feature type="compositionally biased region" description="Low complexity" evidence="1">
    <location>
        <begin position="59"/>
        <end position="71"/>
    </location>
</feature>
<name>A0A067SKL8_GALM3</name>
<accession>A0A067SKL8</accession>
<organism evidence="2 3">
    <name type="scientific">Galerina marginata (strain CBS 339.88)</name>
    <dbReference type="NCBI Taxonomy" id="685588"/>
    <lineage>
        <taxon>Eukaryota</taxon>
        <taxon>Fungi</taxon>
        <taxon>Dikarya</taxon>
        <taxon>Basidiomycota</taxon>
        <taxon>Agaricomycotina</taxon>
        <taxon>Agaricomycetes</taxon>
        <taxon>Agaricomycetidae</taxon>
        <taxon>Agaricales</taxon>
        <taxon>Agaricineae</taxon>
        <taxon>Strophariaceae</taxon>
        <taxon>Galerina</taxon>
    </lineage>
</organism>
<evidence type="ECO:0000256" key="1">
    <source>
        <dbReference type="SAM" id="MobiDB-lite"/>
    </source>
</evidence>
<reference evidence="3" key="1">
    <citation type="journal article" date="2014" name="Proc. Natl. Acad. Sci. U.S.A.">
        <title>Extensive sampling of basidiomycete genomes demonstrates inadequacy of the white-rot/brown-rot paradigm for wood decay fungi.</title>
        <authorList>
            <person name="Riley R."/>
            <person name="Salamov A.A."/>
            <person name="Brown D.W."/>
            <person name="Nagy L.G."/>
            <person name="Floudas D."/>
            <person name="Held B.W."/>
            <person name="Levasseur A."/>
            <person name="Lombard V."/>
            <person name="Morin E."/>
            <person name="Otillar R."/>
            <person name="Lindquist E.A."/>
            <person name="Sun H."/>
            <person name="LaButti K.M."/>
            <person name="Schmutz J."/>
            <person name="Jabbour D."/>
            <person name="Luo H."/>
            <person name="Baker S.E."/>
            <person name="Pisabarro A.G."/>
            <person name="Walton J.D."/>
            <person name="Blanchette R.A."/>
            <person name="Henrissat B."/>
            <person name="Martin F."/>
            <person name="Cullen D."/>
            <person name="Hibbett D.S."/>
            <person name="Grigoriev I.V."/>
        </authorList>
    </citation>
    <scope>NUCLEOTIDE SEQUENCE [LARGE SCALE GENOMIC DNA]</scope>
    <source>
        <strain evidence="3">CBS 339.88</strain>
    </source>
</reference>
<sequence length="196" mass="20990">MPERIFVVMNYIDVVDNVGFPESDADAENYQPLALGDTDESEKTHSDKASSHPFKYPGPSSTTASSTSKIPSPNPGVKLASLAERFQFAIHPLALRPSENFDGDSGLGPGEGIYEPSPILLKLGVEDVGISDPDNNNGGGGVFRPLSTSNFHQHPASYNHGPLTCLEPRFRRARGVKIYRGYRGCWSIGGGDAGSV</sequence>
<gene>
    <name evidence="2" type="ORF">GALMADRAFT_213768</name>
</gene>
<evidence type="ECO:0000313" key="3">
    <source>
        <dbReference type="Proteomes" id="UP000027222"/>
    </source>
</evidence>
<keyword evidence="3" id="KW-1185">Reference proteome</keyword>
<dbReference type="EMBL" id="KL142392">
    <property type="protein sequence ID" value="KDR71450.1"/>
    <property type="molecule type" value="Genomic_DNA"/>
</dbReference>
<dbReference type="AlphaFoldDB" id="A0A067SKL8"/>
<dbReference type="Proteomes" id="UP000027222">
    <property type="component" value="Unassembled WGS sequence"/>
</dbReference>
<proteinExistence type="predicted"/>
<protein>
    <submittedName>
        <fullName evidence="2">Uncharacterized protein</fullName>
    </submittedName>
</protein>
<dbReference type="HOGENOM" id="CLU_1390326_0_0_1"/>